<dbReference type="Pfam" id="PF12867">
    <property type="entry name" value="DinB_2"/>
    <property type="match status" value="1"/>
</dbReference>
<evidence type="ECO:0000313" key="3">
    <source>
        <dbReference type="Proteomes" id="UP000269301"/>
    </source>
</evidence>
<dbReference type="InterPro" id="IPR024775">
    <property type="entry name" value="DinB-like"/>
</dbReference>
<keyword evidence="3" id="KW-1185">Reference proteome</keyword>
<accession>A0A495A4Z8</accession>
<evidence type="ECO:0000313" key="2">
    <source>
        <dbReference type="EMBL" id="RKQ34737.1"/>
    </source>
</evidence>
<proteinExistence type="predicted"/>
<sequence>MKSNEMETHFQMLILQRQAFYQDKDLDFEQAWVRPLPEKWSIGETLYHLFLMVRLFRRFSNIYIPTMLPLAYARRRKPYQTETHNIYEEYNQKKKKPMNAPSLIVPPSELEKKWNITEIQWLLEYETEKIKTFIKCIGSDVAGHIYYPDPVAYYPNLVQCIHLLAIHEQHHFDLTKKYYSQMDR</sequence>
<name>A0A495A4Z8_9BACI</name>
<organism evidence="2 3">
    <name type="scientific">Oceanobacillus halophilus</name>
    <dbReference type="NCBI Taxonomy" id="930130"/>
    <lineage>
        <taxon>Bacteria</taxon>
        <taxon>Bacillati</taxon>
        <taxon>Bacillota</taxon>
        <taxon>Bacilli</taxon>
        <taxon>Bacillales</taxon>
        <taxon>Bacillaceae</taxon>
        <taxon>Oceanobacillus</taxon>
    </lineage>
</organism>
<dbReference type="EMBL" id="RBZP01000003">
    <property type="protein sequence ID" value="RKQ34737.1"/>
    <property type="molecule type" value="Genomic_DNA"/>
</dbReference>
<feature type="domain" description="DinB-like" evidence="1">
    <location>
        <begin position="26"/>
        <end position="172"/>
    </location>
</feature>
<dbReference type="RefSeq" id="WP_121203770.1">
    <property type="nucleotide sequence ID" value="NZ_RBZP01000003.1"/>
</dbReference>
<protein>
    <submittedName>
        <fullName evidence="2">DinB family protein</fullName>
    </submittedName>
</protein>
<comment type="caution">
    <text evidence="2">The sequence shown here is derived from an EMBL/GenBank/DDBJ whole genome shotgun (WGS) entry which is preliminary data.</text>
</comment>
<dbReference type="OrthoDB" id="2389280at2"/>
<dbReference type="SUPFAM" id="SSF109854">
    <property type="entry name" value="DinB/YfiT-like putative metalloenzymes"/>
    <property type="match status" value="2"/>
</dbReference>
<reference evidence="2 3" key="1">
    <citation type="journal article" date="2016" name="Int. J. Syst. Evol. Microbiol.">
        <title>Oceanobacillus halophilus sp. nov., a novel moderately halophilic bacterium from a hypersaline lake.</title>
        <authorList>
            <person name="Amoozegar M.A."/>
            <person name="Bagheri M."/>
            <person name="Makhdoumi A."/>
            <person name="Nikou M.M."/>
            <person name="Fazeli S.A.S."/>
            <person name="Schumann P."/>
            <person name="Sproer C."/>
            <person name="Sanchez-Porro C."/>
            <person name="Ventosa A."/>
        </authorList>
    </citation>
    <scope>NUCLEOTIDE SEQUENCE [LARGE SCALE GENOMIC DNA]</scope>
    <source>
        <strain evidence="2 3">DSM 23996</strain>
    </source>
</reference>
<dbReference type="Proteomes" id="UP000269301">
    <property type="component" value="Unassembled WGS sequence"/>
</dbReference>
<evidence type="ECO:0000259" key="1">
    <source>
        <dbReference type="Pfam" id="PF12867"/>
    </source>
</evidence>
<dbReference type="Gene3D" id="1.20.120.450">
    <property type="entry name" value="dinb family like domain"/>
    <property type="match status" value="1"/>
</dbReference>
<gene>
    <name evidence="2" type="ORF">D8M06_07425</name>
</gene>
<dbReference type="AlphaFoldDB" id="A0A495A4Z8"/>
<dbReference type="InterPro" id="IPR034660">
    <property type="entry name" value="DinB/YfiT-like"/>
</dbReference>